<gene>
    <name evidence="2" type="ORF">JK386_02095</name>
</gene>
<evidence type="ECO:0000313" key="3">
    <source>
        <dbReference type="Proteomes" id="UP000663791"/>
    </source>
</evidence>
<evidence type="ECO:0000313" key="2">
    <source>
        <dbReference type="EMBL" id="MBM9458683.1"/>
    </source>
</evidence>
<feature type="domain" description="DUF6457" evidence="1">
    <location>
        <begin position="2"/>
        <end position="78"/>
    </location>
</feature>
<name>A0A939BWT0_9ACTN</name>
<dbReference type="InterPro" id="IPR045598">
    <property type="entry name" value="DUF6457"/>
</dbReference>
<comment type="caution">
    <text evidence="2">The sequence shown here is derived from an EMBL/GenBank/DDBJ whole genome shotgun (WGS) entry which is preliminary data.</text>
</comment>
<protein>
    <recommendedName>
        <fullName evidence="1">DUF6457 domain-containing protein</fullName>
    </recommendedName>
</protein>
<accession>A0A939BWT0</accession>
<evidence type="ECO:0000259" key="1">
    <source>
        <dbReference type="Pfam" id="PF20058"/>
    </source>
</evidence>
<sequence>MNLHDWIDELCDVLDIEAEADEGLLMDLAAIARESVHPAAGVVTAYLLGWAAGEQEADPEQVERLAAKAQGLAEAWDRPAGTREDPDDVAVDLDELATAEYGDEDSLV</sequence>
<dbReference type="Proteomes" id="UP000663791">
    <property type="component" value="Unassembled WGS sequence"/>
</dbReference>
<reference evidence="2" key="1">
    <citation type="submission" date="2021-01" db="EMBL/GenBank/DDBJ databases">
        <title>Novel species in genus Nocardioides.</title>
        <authorList>
            <person name="Zhang G."/>
        </authorList>
    </citation>
    <scope>NUCLEOTIDE SEQUENCE</scope>
    <source>
        <strain evidence="2">Zg-536</strain>
    </source>
</reference>
<proteinExistence type="predicted"/>
<dbReference type="AlphaFoldDB" id="A0A939BWT0"/>
<keyword evidence="3" id="KW-1185">Reference proteome</keyword>
<dbReference type="RefSeq" id="WP_205289962.1">
    <property type="nucleotide sequence ID" value="NZ_CP074406.1"/>
</dbReference>
<organism evidence="2 3">
    <name type="scientific">Nocardioides faecalis</name>
    <dbReference type="NCBI Taxonomy" id="2803858"/>
    <lineage>
        <taxon>Bacteria</taxon>
        <taxon>Bacillati</taxon>
        <taxon>Actinomycetota</taxon>
        <taxon>Actinomycetes</taxon>
        <taxon>Propionibacteriales</taxon>
        <taxon>Nocardioidaceae</taxon>
        <taxon>Nocardioides</taxon>
    </lineage>
</organism>
<dbReference type="EMBL" id="JAERTX010000001">
    <property type="protein sequence ID" value="MBM9458683.1"/>
    <property type="molecule type" value="Genomic_DNA"/>
</dbReference>
<dbReference type="Pfam" id="PF20058">
    <property type="entry name" value="DUF6457"/>
    <property type="match status" value="1"/>
</dbReference>